<evidence type="ECO:0000256" key="1">
    <source>
        <dbReference type="SAM" id="Phobius"/>
    </source>
</evidence>
<reference evidence="2" key="1">
    <citation type="journal article" date="2020" name="BMC">
        <title>Leishmania infection induces a limited differential gene expression in the sand fly midgut.</title>
        <authorList>
            <person name="Coutinho-Abreu I.V."/>
            <person name="Serafim T.D."/>
            <person name="Meneses C."/>
            <person name="Kamhawi S."/>
            <person name="Oliveira F."/>
            <person name="Valenzuela J.G."/>
        </authorList>
    </citation>
    <scope>NUCLEOTIDE SEQUENCE</scope>
    <source>
        <strain evidence="2">Jacobina</strain>
        <tissue evidence="2">Midgut</tissue>
    </source>
</reference>
<protein>
    <submittedName>
        <fullName evidence="2">Protein star aedes albopictus</fullName>
    </submittedName>
</protein>
<dbReference type="GO" id="GO:0005789">
    <property type="term" value="C:endoplasmic reticulum membrane"/>
    <property type="evidence" value="ECO:0007669"/>
    <property type="project" value="TreeGrafter"/>
</dbReference>
<keyword evidence="1" id="KW-0812">Transmembrane</keyword>
<keyword evidence="1" id="KW-0472">Membrane</keyword>
<evidence type="ECO:0000313" key="2">
    <source>
        <dbReference type="EMBL" id="MBC1176122.1"/>
    </source>
</evidence>
<dbReference type="GO" id="GO:0005794">
    <property type="term" value="C:Golgi apparatus"/>
    <property type="evidence" value="ECO:0007669"/>
    <property type="project" value="TreeGrafter"/>
</dbReference>
<name>A0A7G3AQ05_LUTLO</name>
<organism evidence="2">
    <name type="scientific">Lutzomyia longipalpis</name>
    <name type="common">Sand fly</name>
    <dbReference type="NCBI Taxonomy" id="7200"/>
    <lineage>
        <taxon>Eukaryota</taxon>
        <taxon>Metazoa</taxon>
        <taxon>Ecdysozoa</taxon>
        <taxon>Arthropoda</taxon>
        <taxon>Hexapoda</taxon>
        <taxon>Insecta</taxon>
        <taxon>Pterygota</taxon>
        <taxon>Neoptera</taxon>
        <taxon>Endopterygota</taxon>
        <taxon>Diptera</taxon>
        <taxon>Nematocera</taxon>
        <taxon>Psychodoidea</taxon>
        <taxon>Psychodidae</taxon>
        <taxon>Lutzomyia</taxon>
        <taxon>Lutzomyia</taxon>
    </lineage>
</organism>
<dbReference type="InterPro" id="IPR053202">
    <property type="entry name" value="EGF_Rcpt_Signaling_Reg"/>
</dbReference>
<accession>A0A7G3AQ05</accession>
<dbReference type="PANTHER" id="PTHR34009">
    <property type="entry name" value="PROTEIN STAR"/>
    <property type="match status" value="1"/>
</dbReference>
<dbReference type="VEuPathDB" id="VectorBase:LLONM1_002352"/>
<dbReference type="AlphaFoldDB" id="A0A7G3AQ05"/>
<dbReference type="GO" id="GO:0031902">
    <property type="term" value="C:late endosome membrane"/>
    <property type="evidence" value="ECO:0007669"/>
    <property type="project" value="TreeGrafter"/>
</dbReference>
<dbReference type="GO" id="GO:0005886">
    <property type="term" value="C:plasma membrane"/>
    <property type="evidence" value="ECO:0007669"/>
    <property type="project" value="TreeGrafter"/>
</dbReference>
<dbReference type="GO" id="GO:0016197">
    <property type="term" value="P:endosomal transport"/>
    <property type="evidence" value="ECO:0007669"/>
    <property type="project" value="TreeGrafter"/>
</dbReference>
<dbReference type="PANTHER" id="PTHR34009:SF2">
    <property type="entry name" value="PROTEIN STAR"/>
    <property type="match status" value="1"/>
</dbReference>
<feature type="transmembrane region" description="Helical" evidence="1">
    <location>
        <begin position="17"/>
        <end position="37"/>
    </location>
</feature>
<dbReference type="GO" id="GO:0006888">
    <property type="term" value="P:endoplasmic reticulum to Golgi vesicle-mediated transport"/>
    <property type="evidence" value="ECO:0007669"/>
    <property type="project" value="TreeGrafter"/>
</dbReference>
<sequence>MSLKAARAVGPSPLRQLLPIALCLISFATVLSVLIIYMDTTEIRHQQFRLNMSRDYDLLGVSQDNPLLVTYFREVQMRKSEQIPPFVLNSEPGEELNFTGRPEIAAQLAASVAQLAGEKRNGTFVQSLPGSSDVAMSGPWLASTLGWNGVIVEPDPRKYFNYLKQNYHRRSVKVVHACLSPNEYPKEITLHHEEESEVQINSILDEETEWFHPRVKCFPVYTMLLAMNTTNIDLLSVGCHDQEFLILQTIPFDRVRIDIISVHLMSRLEEENIPIYTQNITKFLFGKNYRLMHNLKNNLIYQYNRHN</sequence>
<proteinExistence type="predicted"/>
<dbReference type="EMBL" id="GITU01007419">
    <property type="protein sequence ID" value="MBC1176122.1"/>
    <property type="molecule type" value="Transcribed_RNA"/>
</dbReference>
<keyword evidence="1" id="KW-1133">Transmembrane helix</keyword>